<keyword evidence="8" id="KW-0808">Transferase</keyword>
<dbReference type="OrthoDB" id="9797769at2"/>
<dbReference type="GO" id="GO:0003677">
    <property type="term" value="F:DNA binding"/>
    <property type="evidence" value="ECO:0007669"/>
    <property type="project" value="UniProtKB-KW"/>
</dbReference>
<dbReference type="InterPro" id="IPR011006">
    <property type="entry name" value="CheY-like_superfamily"/>
</dbReference>
<evidence type="ECO:0000256" key="5">
    <source>
        <dbReference type="ARBA" id="ARBA00023163"/>
    </source>
</evidence>
<keyword evidence="8" id="KW-0418">Kinase</keyword>
<keyword evidence="9" id="KW-1185">Reference proteome</keyword>
<comment type="caution">
    <text evidence="8">The sequence shown here is derived from an EMBL/GenBank/DDBJ whole genome shotgun (WGS) entry which is preliminary data.</text>
</comment>
<evidence type="ECO:0000256" key="6">
    <source>
        <dbReference type="PROSITE-ProRule" id="PRU00169"/>
    </source>
</evidence>
<evidence type="ECO:0000256" key="2">
    <source>
        <dbReference type="ARBA" id="ARBA00023012"/>
    </source>
</evidence>
<gene>
    <name evidence="8" type="ORF">AB986_20580</name>
</gene>
<keyword evidence="3" id="KW-0805">Transcription regulation</keyword>
<evidence type="ECO:0000256" key="4">
    <source>
        <dbReference type="ARBA" id="ARBA00023125"/>
    </source>
</evidence>
<evidence type="ECO:0000313" key="9">
    <source>
        <dbReference type="Proteomes" id="UP000035996"/>
    </source>
</evidence>
<dbReference type="CDD" id="cd17546">
    <property type="entry name" value="REC_hyHK_CKI1_RcsC-like"/>
    <property type="match status" value="1"/>
</dbReference>
<dbReference type="Gene3D" id="3.40.50.2300">
    <property type="match status" value="1"/>
</dbReference>
<dbReference type="AlphaFoldDB" id="A0A0J6FNA6"/>
<protein>
    <submittedName>
        <fullName evidence="8">Histidine kinase</fullName>
    </submittedName>
</protein>
<dbReference type="STRING" id="157733.AB986_20580"/>
<dbReference type="PANTHER" id="PTHR44591:SF14">
    <property type="entry name" value="PROTEIN PILG"/>
    <property type="match status" value="1"/>
</dbReference>
<evidence type="ECO:0000313" key="8">
    <source>
        <dbReference type="EMBL" id="KMM35852.1"/>
    </source>
</evidence>
<organism evidence="8 9">
    <name type="scientific">Guptibacillus hwajinpoensis</name>
    <dbReference type="NCBI Taxonomy" id="208199"/>
    <lineage>
        <taxon>Bacteria</taxon>
        <taxon>Bacillati</taxon>
        <taxon>Bacillota</taxon>
        <taxon>Bacilli</taxon>
        <taxon>Bacillales</taxon>
        <taxon>Guptibacillaceae</taxon>
        <taxon>Guptibacillus</taxon>
    </lineage>
</organism>
<dbReference type="InterPro" id="IPR001789">
    <property type="entry name" value="Sig_transdc_resp-reg_receiver"/>
</dbReference>
<keyword evidence="5" id="KW-0804">Transcription</keyword>
<dbReference type="Pfam" id="PF00072">
    <property type="entry name" value="Response_reg"/>
    <property type="match status" value="1"/>
</dbReference>
<dbReference type="PROSITE" id="PS50110">
    <property type="entry name" value="RESPONSE_REGULATORY"/>
    <property type="match status" value="1"/>
</dbReference>
<evidence type="ECO:0000259" key="7">
    <source>
        <dbReference type="PROSITE" id="PS50110"/>
    </source>
</evidence>
<dbReference type="RefSeq" id="WP_048313528.1">
    <property type="nucleotide sequence ID" value="NZ_CP119526.1"/>
</dbReference>
<evidence type="ECO:0000256" key="3">
    <source>
        <dbReference type="ARBA" id="ARBA00023015"/>
    </source>
</evidence>
<dbReference type="FunFam" id="3.40.50.2300:FF:000001">
    <property type="entry name" value="DNA-binding response regulator PhoB"/>
    <property type="match status" value="1"/>
</dbReference>
<proteinExistence type="predicted"/>
<dbReference type="GO" id="GO:0016301">
    <property type="term" value="F:kinase activity"/>
    <property type="evidence" value="ECO:0007669"/>
    <property type="project" value="UniProtKB-KW"/>
</dbReference>
<name>A0A0J6FNA6_9BACL</name>
<dbReference type="InterPro" id="IPR050595">
    <property type="entry name" value="Bact_response_regulator"/>
</dbReference>
<reference evidence="8" key="1">
    <citation type="submission" date="2015-06" db="EMBL/GenBank/DDBJ databases">
        <authorList>
            <person name="Liu B."/>
            <person name="Wang J."/>
            <person name="Zhu Y."/>
            <person name="Liu G."/>
            <person name="Chen Q."/>
            <person name="Zheng C."/>
            <person name="Che J."/>
            <person name="Ge C."/>
            <person name="Shi H."/>
            <person name="Pan Z."/>
            <person name="Liu X."/>
        </authorList>
    </citation>
    <scope>NUCLEOTIDE SEQUENCE [LARGE SCALE GENOMIC DNA]</scope>
    <source>
        <strain evidence="8">DSM 16346</strain>
    </source>
</reference>
<feature type="domain" description="Response regulatory" evidence="7">
    <location>
        <begin position="4"/>
        <end position="119"/>
    </location>
</feature>
<keyword evidence="4" id="KW-0238">DNA-binding</keyword>
<feature type="modified residue" description="4-aspartylphosphate" evidence="6">
    <location>
        <position position="53"/>
    </location>
</feature>
<dbReference type="SMART" id="SM00448">
    <property type="entry name" value="REC"/>
    <property type="match status" value="1"/>
</dbReference>
<accession>A0A0J6FNA6</accession>
<dbReference type="GO" id="GO:0000160">
    <property type="term" value="P:phosphorelay signal transduction system"/>
    <property type="evidence" value="ECO:0007669"/>
    <property type="project" value="UniProtKB-KW"/>
</dbReference>
<keyword evidence="1 6" id="KW-0597">Phosphoprotein</keyword>
<dbReference type="PATRIC" id="fig|157733.3.peg.1923"/>
<keyword evidence="2" id="KW-0902">Two-component regulatory system</keyword>
<dbReference type="SUPFAM" id="SSF52172">
    <property type="entry name" value="CheY-like"/>
    <property type="match status" value="1"/>
</dbReference>
<evidence type="ECO:0000256" key="1">
    <source>
        <dbReference type="ARBA" id="ARBA00022553"/>
    </source>
</evidence>
<dbReference type="Proteomes" id="UP000035996">
    <property type="component" value="Unassembled WGS sequence"/>
</dbReference>
<dbReference type="PANTHER" id="PTHR44591">
    <property type="entry name" value="STRESS RESPONSE REGULATOR PROTEIN 1"/>
    <property type="match status" value="1"/>
</dbReference>
<sequence>MAPKLLVADDEEILRMLIVDTLEDDGYEIDEASDGGEAYNLIQSNDYDLVLLDYMMPEMTGLEVIKKVRDEGKEEVKIMMLTAKAQKKDEEIARQAGANYFISKPFSPVELAEVVEGILSE</sequence>
<dbReference type="EMBL" id="LELK01000015">
    <property type="protein sequence ID" value="KMM35852.1"/>
    <property type="molecule type" value="Genomic_DNA"/>
</dbReference>